<accession>A0AAD8XWY2</accession>
<dbReference type="SUPFAM" id="SSF57850">
    <property type="entry name" value="RING/U-box"/>
    <property type="match status" value="1"/>
</dbReference>
<evidence type="ECO:0000256" key="1">
    <source>
        <dbReference type="PROSITE-ProRule" id="PRU00175"/>
    </source>
</evidence>
<organism evidence="4 5">
    <name type="scientific">Skeletonema marinoi</name>
    <dbReference type="NCBI Taxonomy" id="267567"/>
    <lineage>
        <taxon>Eukaryota</taxon>
        <taxon>Sar</taxon>
        <taxon>Stramenopiles</taxon>
        <taxon>Ochrophyta</taxon>
        <taxon>Bacillariophyta</taxon>
        <taxon>Coscinodiscophyceae</taxon>
        <taxon>Thalassiosirophycidae</taxon>
        <taxon>Thalassiosirales</taxon>
        <taxon>Skeletonemataceae</taxon>
        <taxon>Skeletonema</taxon>
        <taxon>Skeletonema marinoi-dohrnii complex</taxon>
    </lineage>
</organism>
<dbReference type="Pfam" id="PF13920">
    <property type="entry name" value="zf-C3HC4_3"/>
    <property type="match status" value="1"/>
</dbReference>
<reference evidence="4" key="1">
    <citation type="submission" date="2023-06" db="EMBL/GenBank/DDBJ databases">
        <title>Survivors Of The Sea: Transcriptome response of Skeletonema marinoi to long-term dormancy.</title>
        <authorList>
            <person name="Pinder M.I.M."/>
            <person name="Kourtchenko O."/>
            <person name="Robertson E.K."/>
            <person name="Larsson T."/>
            <person name="Maumus F."/>
            <person name="Osuna-Cruz C.M."/>
            <person name="Vancaester E."/>
            <person name="Stenow R."/>
            <person name="Vandepoele K."/>
            <person name="Ploug H."/>
            <person name="Bruchert V."/>
            <person name="Godhe A."/>
            <person name="Topel M."/>
        </authorList>
    </citation>
    <scope>NUCLEOTIDE SEQUENCE</scope>
    <source>
        <strain evidence="4">R05AC</strain>
    </source>
</reference>
<feature type="region of interest" description="Disordered" evidence="2">
    <location>
        <begin position="347"/>
        <end position="376"/>
    </location>
</feature>
<protein>
    <recommendedName>
        <fullName evidence="3">RING-type domain-containing protein</fullName>
    </recommendedName>
</protein>
<keyword evidence="5" id="KW-1185">Reference proteome</keyword>
<keyword evidence="1" id="KW-0479">Metal-binding</keyword>
<dbReference type="CDD" id="cd16449">
    <property type="entry name" value="RING-HC"/>
    <property type="match status" value="1"/>
</dbReference>
<dbReference type="Gene3D" id="3.30.40.10">
    <property type="entry name" value="Zinc/RING finger domain, C3HC4 (zinc finger)"/>
    <property type="match status" value="1"/>
</dbReference>
<feature type="region of interest" description="Disordered" evidence="2">
    <location>
        <begin position="201"/>
        <end position="225"/>
    </location>
</feature>
<evidence type="ECO:0000313" key="5">
    <source>
        <dbReference type="Proteomes" id="UP001224775"/>
    </source>
</evidence>
<feature type="region of interest" description="Disordered" evidence="2">
    <location>
        <begin position="438"/>
        <end position="471"/>
    </location>
</feature>
<evidence type="ECO:0000256" key="2">
    <source>
        <dbReference type="SAM" id="MobiDB-lite"/>
    </source>
</evidence>
<name>A0AAD8XWY2_9STRA</name>
<keyword evidence="1" id="KW-0863">Zinc-finger</keyword>
<keyword evidence="1" id="KW-0862">Zinc</keyword>
<proteinExistence type="predicted"/>
<dbReference type="PROSITE" id="PS50089">
    <property type="entry name" value="ZF_RING_2"/>
    <property type="match status" value="1"/>
</dbReference>
<dbReference type="AlphaFoldDB" id="A0AAD8XWY2"/>
<feature type="region of interest" description="Disordered" evidence="2">
    <location>
        <begin position="132"/>
        <end position="158"/>
    </location>
</feature>
<feature type="compositionally biased region" description="Low complexity" evidence="2">
    <location>
        <begin position="201"/>
        <end position="224"/>
    </location>
</feature>
<comment type="caution">
    <text evidence="4">The sequence shown here is derived from an EMBL/GenBank/DDBJ whole genome shotgun (WGS) entry which is preliminary data.</text>
</comment>
<evidence type="ECO:0000313" key="4">
    <source>
        <dbReference type="EMBL" id="KAK1734935.1"/>
    </source>
</evidence>
<feature type="domain" description="RING-type" evidence="3">
    <location>
        <begin position="11"/>
        <end position="50"/>
    </location>
</feature>
<dbReference type="InterPro" id="IPR001841">
    <property type="entry name" value="Znf_RING"/>
</dbReference>
<dbReference type="Proteomes" id="UP001224775">
    <property type="component" value="Unassembled WGS sequence"/>
</dbReference>
<feature type="region of interest" description="Disordered" evidence="2">
    <location>
        <begin position="679"/>
        <end position="708"/>
    </location>
</feature>
<evidence type="ECO:0000259" key="3">
    <source>
        <dbReference type="PROSITE" id="PS50089"/>
    </source>
</evidence>
<feature type="compositionally biased region" description="Basic residues" evidence="2">
    <location>
        <begin position="699"/>
        <end position="708"/>
    </location>
</feature>
<gene>
    <name evidence="4" type="ORF">QTG54_014395</name>
</gene>
<sequence length="708" mass="76538">MAASSAFSLHCIICFDDFDADLNYPVVLPCGHTYVCINCANRLDKCMECRAPLDVKIGVAPPTEQTTSQRGSSALHLRQQQNRYYGPHQTPPRSPPVIVKQRLPLPKNAVLLSLIQASEPARRRSSVLFAMDDGPPLPSSNGGNGVVAASPMKTTTNHHYDDQDALLESPPLLIKQHSSYHSNDSSAHVEESSAGESLLLPSLTLPNNQSSDAATTAKSSTQDTDLSEICNNEANQWMELHPTIQVCGTYAVADIKGLVVYPSLVELQRGGISASVDNLAGEDLVDQAGEASPIDRNDEASAVRNVQLEDGDDQVGEASFNDDDHLEGEDNLSTQCNIGLALSTSASASSVGSNDDEYVRNGLGHTRLDGSNTLSDEKPAFSFSISPVASSKLLDNIAMKEGGSNKDDNVIESELTQSLTESSSSLTRRHISLLQTQSLNQEDNKNKEGDDYAIGKVNVPSSAPDQDGSKRPLLRLKYGDRVQVVGSDPRGEWVKLARGYGYIRLLNDKQLVKIGEATDKACKIESTLLELSIERDLLRYEQTKLERLSAGLMIDLQSTLFTSDDHVICAPPNGFLHGTDSDLCDSIRNSCSLDDIDDITIMRAKNDKVPEEAVNTPSTAKVPVFTAKSHSPNQRATLPTMLQPQQVTTPTREVNWRTGLSGHRALTNSQSPHPHEFIGASSSGGAARLMSNHAGVSKSKSRPRASMF</sequence>
<dbReference type="EMBL" id="JATAAI010000036">
    <property type="protein sequence ID" value="KAK1734935.1"/>
    <property type="molecule type" value="Genomic_DNA"/>
</dbReference>
<dbReference type="InterPro" id="IPR013083">
    <property type="entry name" value="Znf_RING/FYVE/PHD"/>
</dbReference>
<dbReference type="SMART" id="SM00184">
    <property type="entry name" value="RING"/>
    <property type="match status" value="1"/>
</dbReference>
<dbReference type="GO" id="GO:0008270">
    <property type="term" value="F:zinc ion binding"/>
    <property type="evidence" value="ECO:0007669"/>
    <property type="project" value="UniProtKB-KW"/>
</dbReference>